<dbReference type="Proteomes" id="UP001497700">
    <property type="component" value="Unassembled WGS sequence"/>
</dbReference>
<dbReference type="EMBL" id="MU393574">
    <property type="protein sequence ID" value="KAI4860756.1"/>
    <property type="molecule type" value="Genomic_DNA"/>
</dbReference>
<sequence length="146" mass="17057">MKTQPPCFLLLLLSSWLRYIAAWTGADGPDRLPYLYALSISRACRNEQLIRKFLIRPFFFFFFFFLLFLVSSYYSSSLLPVFFSPIYVVAFRPTPKRENRANPDLSLSDRMRRYMHVIVCACGLQLRAKTLQLVFMFAALQLSTLS</sequence>
<organism evidence="1 2">
    <name type="scientific">Hypoxylon rubiginosum</name>
    <dbReference type="NCBI Taxonomy" id="110542"/>
    <lineage>
        <taxon>Eukaryota</taxon>
        <taxon>Fungi</taxon>
        <taxon>Dikarya</taxon>
        <taxon>Ascomycota</taxon>
        <taxon>Pezizomycotina</taxon>
        <taxon>Sordariomycetes</taxon>
        <taxon>Xylariomycetidae</taxon>
        <taxon>Xylariales</taxon>
        <taxon>Hypoxylaceae</taxon>
        <taxon>Hypoxylon</taxon>
    </lineage>
</organism>
<keyword evidence="2" id="KW-1185">Reference proteome</keyword>
<reference evidence="1 2" key="1">
    <citation type="journal article" date="2022" name="New Phytol.">
        <title>Ecological generalism drives hyperdiversity of secondary metabolite gene clusters in xylarialean endophytes.</title>
        <authorList>
            <person name="Franco M.E.E."/>
            <person name="Wisecaver J.H."/>
            <person name="Arnold A.E."/>
            <person name="Ju Y.M."/>
            <person name="Slot J.C."/>
            <person name="Ahrendt S."/>
            <person name="Moore L.P."/>
            <person name="Eastman K.E."/>
            <person name="Scott K."/>
            <person name="Konkel Z."/>
            <person name="Mondo S.J."/>
            <person name="Kuo A."/>
            <person name="Hayes R.D."/>
            <person name="Haridas S."/>
            <person name="Andreopoulos B."/>
            <person name="Riley R."/>
            <person name="LaButti K."/>
            <person name="Pangilinan J."/>
            <person name="Lipzen A."/>
            <person name="Amirebrahimi M."/>
            <person name="Yan J."/>
            <person name="Adam C."/>
            <person name="Keymanesh K."/>
            <person name="Ng V."/>
            <person name="Louie K."/>
            <person name="Northen T."/>
            <person name="Drula E."/>
            <person name="Henrissat B."/>
            <person name="Hsieh H.M."/>
            <person name="Youens-Clark K."/>
            <person name="Lutzoni F."/>
            <person name="Miadlikowska J."/>
            <person name="Eastwood D.C."/>
            <person name="Hamelin R.C."/>
            <person name="Grigoriev I.V."/>
            <person name="U'Ren J.M."/>
        </authorList>
    </citation>
    <scope>NUCLEOTIDE SEQUENCE [LARGE SCALE GENOMIC DNA]</scope>
    <source>
        <strain evidence="1 2">CBS 119005</strain>
    </source>
</reference>
<proteinExistence type="predicted"/>
<protein>
    <submittedName>
        <fullName evidence="1">Uncharacterized protein</fullName>
    </submittedName>
</protein>
<evidence type="ECO:0000313" key="2">
    <source>
        <dbReference type="Proteomes" id="UP001497700"/>
    </source>
</evidence>
<comment type="caution">
    <text evidence="1">The sequence shown here is derived from an EMBL/GenBank/DDBJ whole genome shotgun (WGS) entry which is preliminary data.</text>
</comment>
<gene>
    <name evidence="1" type="ORF">F4820DRAFT_96482</name>
</gene>
<accession>A0ACB9YNR4</accession>
<name>A0ACB9YNR4_9PEZI</name>
<evidence type="ECO:0000313" key="1">
    <source>
        <dbReference type="EMBL" id="KAI4860756.1"/>
    </source>
</evidence>